<dbReference type="Gene3D" id="4.10.320.10">
    <property type="entry name" value="E3-binding domain"/>
    <property type="match status" value="1"/>
</dbReference>
<feature type="compositionally biased region" description="Low complexity" evidence="4">
    <location>
        <begin position="140"/>
        <end position="152"/>
    </location>
</feature>
<dbReference type="SUPFAM" id="SSF51230">
    <property type="entry name" value="Single hybrid motif"/>
    <property type="match status" value="1"/>
</dbReference>
<keyword evidence="8" id="KW-1185">Reference proteome</keyword>
<evidence type="ECO:0000259" key="6">
    <source>
        <dbReference type="PROSITE" id="PS51826"/>
    </source>
</evidence>
<dbReference type="Pfam" id="PF00364">
    <property type="entry name" value="Biotin_lipoyl"/>
    <property type="match status" value="1"/>
</dbReference>
<comment type="caution">
    <text evidence="7">The sequence shown here is derived from an EMBL/GenBank/DDBJ whole genome shotgun (WGS) entry which is preliminary data.</text>
</comment>
<evidence type="ECO:0000256" key="3">
    <source>
        <dbReference type="ARBA" id="ARBA00022946"/>
    </source>
</evidence>
<dbReference type="Pfam" id="PF02817">
    <property type="entry name" value="E3_binding"/>
    <property type="match status" value="1"/>
</dbReference>
<dbReference type="Gene3D" id="2.40.50.100">
    <property type="match status" value="1"/>
</dbReference>
<dbReference type="PANTHER" id="PTHR23151">
    <property type="entry name" value="DIHYDROLIPOAMIDE ACETYL/SUCCINYL-TRANSFERASE-RELATED"/>
    <property type="match status" value="1"/>
</dbReference>
<protein>
    <recommendedName>
        <fullName evidence="9">Pyruvate dehydrogenase protein x component</fullName>
    </recommendedName>
</protein>
<dbReference type="SUPFAM" id="SSF47005">
    <property type="entry name" value="Peripheral subunit-binding domain of 2-oxo acid dehydrogenase complex"/>
    <property type="match status" value="1"/>
</dbReference>
<dbReference type="PROSITE" id="PS50968">
    <property type="entry name" value="BIOTINYL_LIPOYL"/>
    <property type="match status" value="1"/>
</dbReference>
<accession>A0A8H4V801</accession>
<evidence type="ECO:0000256" key="2">
    <source>
        <dbReference type="ARBA" id="ARBA00022823"/>
    </source>
</evidence>
<dbReference type="GO" id="GO:0045254">
    <property type="term" value="C:pyruvate dehydrogenase complex"/>
    <property type="evidence" value="ECO:0007669"/>
    <property type="project" value="InterPro"/>
</dbReference>
<dbReference type="Proteomes" id="UP000557566">
    <property type="component" value="Unassembled WGS sequence"/>
</dbReference>
<sequence length="425" mass="44634">MASSLTAACRASARLAGRRAAAARGLTTSAPCLAAHNFTMPALSPTMTEGNIAAWKVKEGQPFAAGDVLLEIETDKATMDVEAQDDGVMMKILSHDGSKAVQVGLRIAVVADAGDDVSSLEMPADESPKQQQSAPDEESSAPSGEPESARPSRTSPTDDKRHEQKYPLLPAVEHLVKQHGLGADDVASIAPTGPGGRLLKGDVLAFLGTINADAPSTVSSLLEKLSHLDLSNIKVAPLKPAPTKGPGSPQDRAAPAPQPLSVNVPVSLAKAVEVQRKIRESLGVFLPLSTFISRAAEVANDDLPRVSRKPSSAELFDQILGLDKVKATGSRGAYLPQISAIPPASMLTSPPQPRFKKTVDILDELAGPGSRKSAPKKAALPTVPGLSSGANIFTLVVPREEEQRAQVFLERCKLILEDEPGRLVL</sequence>
<dbReference type="AlphaFoldDB" id="A0A8H4V801"/>
<dbReference type="GO" id="GO:0006086">
    <property type="term" value="P:pyruvate decarboxylation to acetyl-CoA"/>
    <property type="evidence" value="ECO:0007669"/>
    <property type="project" value="InterPro"/>
</dbReference>
<dbReference type="InterPro" id="IPR011053">
    <property type="entry name" value="Single_hybrid_motif"/>
</dbReference>
<evidence type="ECO:0000256" key="4">
    <source>
        <dbReference type="SAM" id="MobiDB-lite"/>
    </source>
</evidence>
<organism evidence="7 8">
    <name type="scientific">Ophiocordyceps sinensis</name>
    <dbReference type="NCBI Taxonomy" id="72228"/>
    <lineage>
        <taxon>Eukaryota</taxon>
        <taxon>Fungi</taxon>
        <taxon>Dikarya</taxon>
        <taxon>Ascomycota</taxon>
        <taxon>Pezizomycotina</taxon>
        <taxon>Sordariomycetes</taxon>
        <taxon>Hypocreomycetidae</taxon>
        <taxon>Hypocreales</taxon>
        <taxon>Ophiocordycipitaceae</taxon>
        <taxon>Ophiocordyceps</taxon>
    </lineage>
</organism>
<dbReference type="InterPro" id="IPR036625">
    <property type="entry name" value="E3-bd_dom_sf"/>
</dbReference>
<name>A0A8H4V801_9HYPO</name>
<dbReference type="InterPro" id="IPR000089">
    <property type="entry name" value="Biotin_lipoyl"/>
</dbReference>
<dbReference type="EMBL" id="JAAVMX010000003">
    <property type="protein sequence ID" value="KAF4511337.1"/>
    <property type="molecule type" value="Genomic_DNA"/>
</dbReference>
<dbReference type="PROSITE" id="PS51826">
    <property type="entry name" value="PSBD"/>
    <property type="match status" value="1"/>
</dbReference>
<evidence type="ECO:0000259" key="5">
    <source>
        <dbReference type="PROSITE" id="PS50968"/>
    </source>
</evidence>
<dbReference type="FunFam" id="2.40.50.100:FF:000010">
    <property type="entry name" value="Acetyltransferase component of pyruvate dehydrogenase complex"/>
    <property type="match status" value="1"/>
</dbReference>
<dbReference type="PANTHER" id="PTHR23151:SF82">
    <property type="entry name" value="PYRUVATE DEHYDROGENASE COMPLEX PROTEIN X COMPONENT, MITOCHONDRIAL"/>
    <property type="match status" value="1"/>
</dbReference>
<reference evidence="7 8" key="1">
    <citation type="journal article" date="2020" name="Genome Biol. Evol.">
        <title>A new high-quality draft genome assembly of the Chinese cordyceps Ophiocordyceps sinensis.</title>
        <authorList>
            <person name="Shu R."/>
            <person name="Zhang J."/>
            <person name="Meng Q."/>
            <person name="Zhang H."/>
            <person name="Zhou G."/>
            <person name="Li M."/>
            <person name="Wu P."/>
            <person name="Zhao Y."/>
            <person name="Chen C."/>
            <person name="Qin Q."/>
        </authorList>
    </citation>
    <scope>NUCLEOTIDE SEQUENCE [LARGE SCALE GENOMIC DNA]</scope>
    <source>
        <strain evidence="7 8">IOZ07</strain>
    </source>
</reference>
<evidence type="ECO:0000256" key="1">
    <source>
        <dbReference type="ARBA" id="ARBA00007317"/>
    </source>
</evidence>
<feature type="domain" description="Lipoyl-binding" evidence="5">
    <location>
        <begin position="35"/>
        <end position="111"/>
    </location>
</feature>
<dbReference type="PROSITE" id="PS00189">
    <property type="entry name" value="LIPOYL"/>
    <property type="match status" value="1"/>
</dbReference>
<feature type="region of interest" description="Disordered" evidence="4">
    <location>
        <begin position="118"/>
        <end position="162"/>
    </location>
</feature>
<feature type="region of interest" description="Disordered" evidence="4">
    <location>
        <begin position="237"/>
        <end position="259"/>
    </location>
</feature>
<feature type="domain" description="Peripheral subunit-binding (PSBD)" evidence="6">
    <location>
        <begin position="167"/>
        <end position="207"/>
    </location>
</feature>
<dbReference type="OrthoDB" id="202158at2759"/>
<evidence type="ECO:0000313" key="8">
    <source>
        <dbReference type="Proteomes" id="UP000557566"/>
    </source>
</evidence>
<dbReference type="GO" id="GO:0004742">
    <property type="term" value="F:dihydrolipoyllysine-residue acetyltransferase activity"/>
    <property type="evidence" value="ECO:0007669"/>
    <property type="project" value="TreeGrafter"/>
</dbReference>
<dbReference type="InterPro" id="IPR003016">
    <property type="entry name" value="2-oxoA_DH_lipoyl-BS"/>
</dbReference>
<comment type="similarity">
    <text evidence="1">Belongs to the 2-oxoacid dehydrogenase family.</text>
</comment>
<dbReference type="InterPro" id="IPR004167">
    <property type="entry name" value="PSBD"/>
</dbReference>
<keyword evidence="3" id="KW-0809">Transit peptide</keyword>
<keyword evidence="2" id="KW-0450">Lipoyl</keyword>
<evidence type="ECO:0000313" key="7">
    <source>
        <dbReference type="EMBL" id="KAF4511337.1"/>
    </source>
</evidence>
<evidence type="ECO:0008006" key="9">
    <source>
        <dbReference type="Google" id="ProtNLM"/>
    </source>
</evidence>
<proteinExistence type="inferred from homology"/>
<gene>
    <name evidence="7" type="ORF">G6O67_003144</name>
</gene>
<dbReference type="InterPro" id="IPR045257">
    <property type="entry name" value="E2/Pdx1"/>
</dbReference>
<dbReference type="CDD" id="cd06849">
    <property type="entry name" value="lipoyl_domain"/>
    <property type="match status" value="1"/>
</dbReference>